<dbReference type="VEuPathDB" id="PiroplasmaDB:BOVATA_042300"/>
<gene>
    <name evidence="1" type="ORF">BOVATA_042300</name>
</gene>
<protein>
    <submittedName>
        <fullName evidence="1">Signal peptide containing protein, putative</fullName>
    </submittedName>
</protein>
<dbReference type="Proteomes" id="UP000236319">
    <property type="component" value="Unassembled WGS sequence"/>
</dbReference>
<organism evidence="1 2">
    <name type="scientific">Babesia ovata</name>
    <dbReference type="NCBI Taxonomy" id="189622"/>
    <lineage>
        <taxon>Eukaryota</taxon>
        <taxon>Sar</taxon>
        <taxon>Alveolata</taxon>
        <taxon>Apicomplexa</taxon>
        <taxon>Aconoidasida</taxon>
        <taxon>Piroplasmida</taxon>
        <taxon>Babesiidae</taxon>
        <taxon>Babesia</taxon>
    </lineage>
</organism>
<dbReference type="GeneID" id="39876507"/>
<keyword evidence="2" id="KW-1185">Reference proteome</keyword>
<evidence type="ECO:0000313" key="2">
    <source>
        <dbReference type="Proteomes" id="UP000236319"/>
    </source>
</evidence>
<comment type="caution">
    <text evidence="1">The sequence shown here is derived from an EMBL/GenBank/DDBJ whole genome shotgun (WGS) entry which is preliminary data.</text>
</comment>
<name>A0A2H6KIB7_9APIC</name>
<sequence length="191" mass="20852">MYSSDEALKDAPLATNPVTVATPVVEPQIEQMIPVQQDPPKPSVVKCRVTENIDSETSPLVEVKGVNGLFNSVLVGYQDPESLTHENKGSFFGWSTVINAQKGNKACFTFNANFVPIRTKIHPTSYCALIIQPPLMASSEILEAFKSPPRSVRRSLTSTDALAKYLKEKKSSIVTSCCFLAQANVGLYDTI</sequence>
<dbReference type="RefSeq" id="XP_028868980.1">
    <property type="nucleotide sequence ID" value="XM_029013147.1"/>
</dbReference>
<dbReference type="AlphaFoldDB" id="A0A2H6KIB7"/>
<dbReference type="EMBL" id="BDSA01000006">
    <property type="protein sequence ID" value="GBE62737.1"/>
    <property type="molecule type" value="Genomic_DNA"/>
</dbReference>
<evidence type="ECO:0000313" key="1">
    <source>
        <dbReference type="EMBL" id="GBE62737.1"/>
    </source>
</evidence>
<reference evidence="1 2" key="1">
    <citation type="journal article" date="2017" name="BMC Genomics">
        <title>Whole-genome assembly of Babesia ovata and comparative genomics between closely related pathogens.</title>
        <authorList>
            <person name="Yamagishi J."/>
            <person name="Asada M."/>
            <person name="Hakimi H."/>
            <person name="Tanaka T.Q."/>
            <person name="Sugimoto C."/>
            <person name="Kawazu S."/>
        </authorList>
    </citation>
    <scope>NUCLEOTIDE SEQUENCE [LARGE SCALE GENOMIC DNA]</scope>
    <source>
        <strain evidence="1 2">Miyake</strain>
    </source>
</reference>
<dbReference type="OrthoDB" id="365972at2759"/>
<proteinExistence type="predicted"/>
<accession>A0A2H6KIB7</accession>